<dbReference type="Proteomes" id="UP000297777">
    <property type="component" value="Unassembled WGS sequence"/>
</dbReference>
<evidence type="ECO:0000313" key="2">
    <source>
        <dbReference type="EMBL" id="TGO06779.1"/>
    </source>
</evidence>
<reference evidence="2 3" key="1">
    <citation type="submission" date="2017-12" db="EMBL/GenBank/DDBJ databases">
        <title>Comparative genomics of Botrytis spp.</title>
        <authorList>
            <person name="Valero-Jimenez C.A."/>
            <person name="Tapia P."/>
            <person name="Veloso J."/>
            <person name="Silva-Moreno E."/>
            <person name="Staats M."/>
            <person name="Valdes J.H."/>
            <person name="Van Kan J.A.L."/>
        </authorList>
    </citation>
    <scope>NUCLEOTIDE SEQUENCE [LARGE SCALE GENOMIC DNA]</scope>
    <source>
        <strain evidence="2 3">Bt9001</strain>
    </source>
</reference>
<dbReference type="OrthoDB" id="3560351at2759"/>
<keyword evidence="3" id="KW-1185">Reference proteome</keyword>
<dbReference type="EMBL" id="PQXH01000552">
    <property type="protein sequence ID" value="TGO06779.1"/>
    <property type="molecule type" value="Genomic_DNA"/>
</dbReference>
<organism evidence="2 3">
    <name type="scientific">Botrytis tulipae</name>
    <dbReference type="NCBI Taxonomy" id="87230"/>
    <lineage>
        <taxon>Eukaryota</taxon>
        <taxon>Fungi</taxon>
        <taxon>Dikarya</taxon>
        <taxon>Ascomycota</taxon>
        <taxon>Pezizomycotina</taxon>
        <taxon>Leotiomycetes</taxon>
        <taxon>Helotiales</taxon>
        <taxon>Sclerotiniaceae</taxon>
        <taxon>Botrytis</taxon>
    </lineage>
</organism>
<name>A0A4Z1E6I7_9HELO</name>
<gene>
    <name evidence="2" type="ORF">BTUL_0558g00010</name>
</gene>
<dbReference type="AlphaFoldDB" id="A0A4Z1E6I7"/>
<evidence type="ECO:0000256" key="1">
    <source>
        <dbReference type="SAM" id="MobiDB-lite"/>
    </source>
</evidence>
<comment type="caution">
    <text evidence="2">The sequence shown here is derived from an EMBL/GenBank/DDBJ whole genome shotgun (WGS) entry which is preliminary data.</text>
</comment>
<proteinExistence type="predicted"/>
<protein>
    <submittedName>
        <fullName evidence="2">Uncharacterized protein</fullName>
    </submittedName>
</protein>
<feature type="region of interest" description="Disordered" evidence="1">
    <location>
        <begin position="17"/>
        <end position="50"/>
    </location>
</feature>
<feature type="compositionally biased region" description="Polar residues" evidence="1">
    <location>
        <begin position="17"/>
        <end position="28"/>
    </location>
</feature>
<accession>A0A4Z1E6I7</accession>
<sequence length="421" mass="47773">MDLDQNNSCPQLLVAQSKQEITQKSSPLKSQSVVSEKKKSHKAIDLINETSNESKSKEELEAESAGIDLSIRSCVATFRIGKYSDRAINDDALFLTLLNSKWERLRLIDQVKVFLFKAMKAKTESVIGDVDAEIPSFQDSDLPLEHIIRLIAISKISTCAKKDKIGAEISQLDSFGRGILFLYPFILPELQKGGENKTAFKKWSVARLSVLCTLIHSSQSAFAKNLRISAKAFEPFLQELSNDLDFEALFNELDSQDFHPVCLEDPRYQHDSDKLQELFEEFPDTLVDAVMELYREKKPKDLYLLRSSNLEIFNNKPKEAQKGLRRIVPCVKAFGSHWTTQLAQITTSAQPEATILINIKVWDSFDTGHTPTLDFQRWLTEVFMLEEDPKTVKCSVQRMNSMQKLNFDACRVIALNNAIAI</sequence>
<evidence type="ECO:0000313" key="3">
    <source>
        <dbReference type="Proteomes" id="UP000297777"/>
    </source>
</evidence>